<name>A0A4Y3HQG9_9VIBR</name>
<protein>
    <submittedName>
        <fullName evidence="3">Resolvase</fullName>
    </submittedName>
</protein>
<dbReference type="GO" id="GO:0003677">
    <property type="term" value="F:DNA binding"/>
    <property type="evidence" value="ECO:0007669"/>
    <property type="project" value="InterPro"/>
</dbReference>
<comment type="similarity">
    <text evidence="1">Belongs to the site-specific recombinase resolvase family.</text>
</comment>
<dbReference type="Pfam" id="PF02796">
    <property type="entry name" value="HTH_7"/>
    <property type="match status" value="1"/>
</dbReference>
<dbReference type="InterPro" id="IPR006119">
    <property type="entry name" value="Resolv_N"/>
</dbReference>
<dbReference type="InterPro" id="IPR009057">
    <property type="entry name" value="Homeodomain-like_sf"/>
</dbReference>
<dbReference type="Gene3D" id="3.40.50.1390">
    <property type="entry name" value="Resolvase, N-terminal catalytic domain"/>
    <property type="match status" value="1"/>
</dbReference>
<dbReference type="CDD" id="cd03768">
    <property type="entry name" value="SR_ResInv"/>
    <property type="match status" value="1"/>
</dbReference>
<sequence>MANIAYKRVSSSDQKTDRQLDGMTFDKVFEEHCSAKTISRPVWDECLNYLREGDSLTIHSLDRVCRSGAGDAVAIVERLSEKGVSIEFIKEGLKFNGVMTAAQKGVLGILASIAQMERELIRERQREGIEVARSKGKTLGRPKKTVNIELIHEMKRQGKSATEIAKELKIGRATYYRYIKE</sequence>
<gene>
    <name evidence="3" type="ORF">VIN01S_00810</name>
</gene>
<dbReference type="SMART" id="SM00857">
    <property type="entry name" value="Resolvase"/>
    <property type="match status" value="1"/>
</dbReference>
<dbReference type="AlphaFoldDB" id="A0A4Y3HQG9"/>
<dbReference type="PANTHER" id="PTHR30461">
    <property type="entry name" value="DNA-INVERTASE FROM LAMBDOID PROPHAGE"/>
    <property type="match status" value="1"/>
</dbReference>
<evidence type="ECO:0000256" key="1">
    <source>
        <dbReference type="ARBA" id="ARBA00009913"/>
    </source>
</evidence>
<dbReference type="Pfam" id="PF00239">
    <property type="entry name" value="Resolvase"/>
    <property type="match status" value="1"/>
</dbReference>
<dbReference type="EMBL" id="BJLF01000001">
    <property type="protein sequence ID" value="GEA49277.1"/>
    <property type="molecule type" value="Genomic_DNA"/>
</dbReference>
<dbReference type="SUPFAM" id="SSF53041">
    <property type="entry name" value="Resolvase-like"/>
    <property type="match status" value="1"/>
</dbReference>
<dbReference type="PROSITE" id="PS51736">
    <property type="entry name" value="RECOMBINASES_3"/>
    <property type="match status" value="1"/>
</dbReference>
<dbReference type="RefSeq" id="WP_141343652.1">
    <property type="nucleotide sequence ID" value="NZ_BJLF01000001.1"/>
</dbReference>
<dbReference type="PANTHER" id="PTHR30461:SF26">
    <property type="entry name" value="RESOLVASE HOMOLOG YNEB"/>
    <property type="match status" value="1"/>
</dbReference>
<keyword evidence="4" id="KW-1185">Reference proteome</keyword>
<dbReference type="InterPro" id="IPR036162">
    <property type="entry name" value="Resolvase-like_N_sf"/>
</dbReference>
<dbReference type="InterPro" id="IPR050639">
    <property type="entry name" value="SSR_resolvase"/>
</dbReference>
<dbReference type="Gene3D" id="1.10.10.60">
    <property type="entry name" value="Homeodomain-like"/>
    <property type="match status" value="1"/>
</dbReference>
<dbReference type="InterPro" id="IPR006120">
    <property type="entry name" value="Resolvase_HTH_dom"/>
</dbReference>
<evidence type="ECO:0000313" key="4">
    <source>
        <dbReference type="Proteomes" id="UP000318717"/>
    </source>
</evidence>
<dbReference type="Proteomes" id="UP000318717">
    <property type="component" value="Unassembled WGS sequence"/>
</dbReference>
<comment type="caution">
    <text evidence="3">The sequence shown here is derived from an EMBL/GenBank/DDBJ whole genome shotgun (WGS) entry which is preliminary data.</text>
</comment>
<dbReference type="GO" id="GO:0000150">
    <property type="term" value="F:DNA strand exchange activity"/>
    <property type="evidence" value="ECO:0007669"/>
    <property type="project" value="InterPro"/>
</dbReference>
<feature type="domain" description="Resolvase/invertase-type recombinase catalytic" evidence="2">
    <location>
        <begin position="2"/>
        <end position="136"/>
    </location>
</feature>
<proteinExistence type="inferred from homology"/>
<evidence type="ECO:0000259" key="2">
    <source>
        <dbReference type="PROSITE" id="PS51736"/>
    </source>
</evidence>
<dbReference type="OrthoDB" id="9786476at2"/>
<evidence type="ECO:0000313" key="3">
    <source>
        <dbReference type="EMBL" id="GEA49277.1"/>
    </source>
</evidence>
<organism evidence="3 4">
    <name type="scientific">Vibrio inusitatus NBRC 102082</name>
    <dbReference type="NCBI Taxonomy" id="1219070"/>
    <lineage>
        <taxon>Bacteria</taxon>
        <taxon>Pseudomonadati</taxon>
        <taxon>Pseudomonadota</taxon>
        <taxon>Gammaproteobacteria</taxon>
        <taxon>Vibrionales</taxon>
        <taxon>Vibrionaceae</taxon>
        <taxon>Vibrio</taxon>
    </lineage>
</organism>
<reference evidence="3 4" key="1">
    <citation type="submission" date="2019-06" db="EMBL/GenBank/DDBJ databases">
        <title>Whole genome shotgun sequence of Vibrio inusitatus NBRC 102082.</title>
        <authorList>
            <person name="Hosoyama A."/>
            <person name="Uohara A."/>
            <person name="Ohji S."/>
            <person name="Ichikawa N."/>
        </authorList>
    </citation>
    <scope>NUCLEOTIDE SEQUENCE [LARGE SCALE GENOMIC DNA]</scope>
    <source>
        <strain evidence="3 4">NBRC 102082</strain>
    </source>
</reference>
<accession>A0A4Y3HQG9</accession>
<dbReference type="SUPFAM" id="SSF46689">
    <property type="entry name" value="Homeodomain-like"/>
    <property type="match status" value="1"/>
</dbReference>